<accession>A0A368G125</accession>
<organism evidence="3 4">
    <name type="scientific">Ancylostoma caninum</name>
    <name type="common">Dog hookworm</name>
    <dbReference type="NCBI Taxonomy" id="29170"/>
    <lineage>
        <taxon>Eukaryota</taxon>
        <taxon>Metazoa</taxon>
        <taxon>Ecdysozoa</taxon>
        <taxon>Nematoda</taxon>
        <taxon>Chromadorea</taxon>
        <taxon>Rhabditida</taxon>
        <taxon>Rhabditina</taxon>
        <taxon>Rhabditomorpha</taxon>
        <taxon>Strongyloidea</taxon>
        <taxon>Ancylostomatidae</taxon>
        <taxon>Ancylostomatinae</taxon>
        <taxon>Ancylostoma</taxon>
    </lineage>
</organism>
<keyword evidence="2" id="KW-0732">Signal</keyword>
<evidence type="ECO:0000313" key="3">
    <source>
        <dbReference type="EMBL" id="RCN38141.1"/>
    </source>
</evidence>
<dbReference type="EMBL" id="JOJR01000420">
    <property type="protein sequence ID" value="RCN38141.1"/>
    <property type="molecule type" value="Genomic_DNA"/>
</dbReference>
<name>A0A368G125_ANCCA</name>
<evidence type="ECO:0000256" key="2">
    <source>
        <dbReference type="SAM" id="SignalP"/>
    </source>
</evidence>
<proteinExistence type="predicted"/>
<dbReference type="Proteomes" id="UP000252519">
    <property type="component" value="Unassembled WGS sequence"/>
</dbReference>
<feature type="transmembrane region" description="Helical" evidence="1">
    <location>
        <begin position="51"/>
        <end position="72"/>
    </location>
</feature>
<dbReference type="OrthoDB" id="5875019at2759"/>
<sequence length="147" mass="16101">MAFTVAAIMIVAFVLVYGEREYVIDLAQLYPIEDGDRFWSSPAHPAQLRNFVVAECASVAGILVVFTFKVLPPEGASPEDVLDTLCICALIGAAFAMILGFLVYNAYGSIRRAEVRYSVFFPSYRVAFFGADEQTDQLVSVNKTTGP</sequence>
<evidence type="ECO:0000256" key="1">
    <source>
        <dbReference type="SAM" id="Phobius"/>
    </source>
</evidence>
<gene>
    <name evidence="3" type="ORF">ANCCAN_15944</name>
</gene>
<evidence type="ECO:0000313" key="4">
    <source>
        <dbReference type="Proteomes" id="UP000252519"/>
    </source>
</evidence>
<keyword evidence="1" id="KW-1133">Transmembrane helix</keyword>
<feature type="transmembrane region" description="Helical" evidence="1">
    <location>
        <begin position="84"/>
        <end position="107"/>
    </location>
</feature>
<keyword evidence="4" id="KW-1185">Reference proteome</keyword>
<comment type="caution">
    <text evidence="3">The sequence shown here is derived from an EMBL/GenBank/DDBJ whole genome shotgun (WGS) entry which is preliminary data.</text>
</comment>
<feature type="chain" id="PRO_5016993125" evidence="2">
    <location>
        <begin position="19"/>
        <end position="147"/>
    </location>
</feature>
<protein>
    <submittedName>
        <fullName evidence="3">Uncharacterized protein</fullName>
    </submittedName>
</protein>
<reference evidence="3 4" key="1">
    <citation type="submission" date="2014-10" db="EMBL/GenBank/DDBJ databases">
        <title>Draft genome of the hookworm Ancylostoma caninum.</title>
        <authorList>
            <person name="Mitreva M."/>
        </authorList>
    </citation>
    <scope>NUCLEOTIDE SEQUENCE [LARGE SCALE GENOMIC DNA]</scope>
    <source>
        <strain evidence="3 4">Baltimore</strain>
    </source>
</reference>
<dbReference type="AlphaFoldDB" id="A0A368G125"/>
<keyword evidence="1" id="KW-0812">Transmembrane</keyword>
<feature type="signal peptide" evidence="2">
    <location>
        <begin position="1"/>
        <end position="18"/>
    </location>
</feature>
<keyword evidence="1" id="KW-0472">Membrane</keyword>